<feature type="binding site" evidence="3">
    <location>
        <begin position="355"/>
        <end position="362"/>
    </location>
    <ligand>
        <name>ATP</name>
        <dbReference type="ChEBI" id="CHEBI:30616"/>
    </ligand>
</feature>
<comment type="caution">
    <text evidence="6">The sequence shown here is derived from an EMBL/GenBank/DDBJ whole genome shotgun (WGS) entry which is preliminary data.</text>
</comment>
<dbReference type="CDD" id="cd01127">
    <property type="entry name" value="TrwB_TraG_TraD_VirD4"/>
    <property type="match status" value="1"/>
</dbReference>
<organism evidence="6 7">
    <name type="scientific">Microbacterium keratanolyticum</name>
    <dbReference type="NCBI Taxonomy" id="67574"/>
    <lineage>
        <taxon>Bacteria</taxon>
        <taxon>Bacillati</taxon>
        <taxon>Actinomycetota</taxon>
        <taxon>Actinomycetes</taxon>
        <taxon>Micrococcales</taxon>
        <taxon>Microbacteriaceae</taxon>
        <taxon>Microbacterium</taxon>
    </lineage>
</organism>
<feature type="transmembrane region" description="Helical" evidence="4">
    <location>
        <begin position="21"/>
        <end position="37"/>
    </location>
</feature>
<dbReference type="EMBL" id="BSET01000002">
    <property type="protein sequence ID" value="GLK02802.1"/>
    <property type="molecule type" value="Genomic_DNA"/>
</dbReference>
<dbReference type="GO" id="GO:0003677">
    <property type="term" value="F:DNA binding"/>
    <property type="evidence" value="ECO:0007669"/>
    <property type="project" value="InterPro"/>
</dbReference>
<reference evidence="6" key="2">
    <citation type="submission" date="2023-01" db="EMBL/GenBank/DDBJ databases">
        <authorList>
            <person name="Sun Q."/>
            <person name="Evtushenko L."/>
        </authorList>
    </citation>
    <scope>NUCLEOTIDE SEQUENCE</scope>
    <source>
        <strain evidence="6">VKM Ac-1958</strain>
    </source>
</reference>
<dbReference type="InterPro" id="IPR003593">
    <property type="entry name" value="AAA+_ATPase"/>
</dbReference>
<keyword evidence="4" id="KW-1133">Transmembrane helix</keyword>
<dbReference type="InterPro" id="IPR002543">
    <property type="entry name" value="FtsK_dom"/>
</dbReference>
<dbReference type="GO" id="GO:0005524">
    <property type="term" value="F:ATP binding"/>
    <property type="evidence" value="ECO:0007669"/>
    <property type="project" value="UniProtKB-UniRule"/>
</dbReference>
<evidence type="ECO:0000313" key="6">
    <source>
        <dbReference type="EMBL" id="GLK02802.1"/>
    </source>
</evidence>
<dbReference type="PANTHER" id="PTHR22683:SF1">
    <property type="entry name" value="TYPE VII SECRETION SYSTEM PROTEIN ESSC"/>
    <property type="match status" value="1"/>
</dbReference>
<dbReference type="Gene3D" id="3.40.50.300">
    <property type="entry name" value="P-loop containing nucleotide triphosphate hydrolases"/>
    <property type="match status" value="2"/>
</dbReference>
<dbReference type="Proteomes" id="UP001142325">
    <property type="component" value="Unassembled WGS sequence"/>
</dbReference>
<keyword evidence="7" id="KW-1185">Reference proteome</keyword>
<gene>
    <name evidence="6" type="ORF">GCM10017596_25170</name>
</gene>
<dbReference type="SMART" id="SM00382">
    <property type="entry name" value="AAA"/>
    <property type="match status" value="2"/>
</dbReference>
<dbReference type="Pfam" id="PF01580">
    <property type="entry name" value="FtsK_SpoIIIE"/>
    <property type="match status" value="1"/>
</dbReference>
<evidence type="ECO:0000313" key="7">
    <source>
        <dbReference type="Proteomes" id="UP001142325"/>
    </source>
</evidence>
<name>A0A9W6HTU7_9MICO</name>
<keyword evidence="4" id="KW-0472">Membrane</keyword>
<keyword evidence="2 3" id="KW-0067">ATP-binding</keyword>
<proteinExistence type="predicted"/>
<evidence type="ECO:0000256" key="2">
    <source>
        <dbReference type="ARBA" id="ARBA00022840"/>
    </source>
</evidence>
<evidence type="ECO:0000256" key="3">
    <source>
        <dbReference type="PROSITE-ProRule" id="PRU00289"/>
    </source>
</evidence>
<reference evidence="6" key="1">
    <citation type="journal article" date="2014" name="Int. J. Syst. Evol. Microbiol.">
        <title>Complete genome sequence of Corynebacterium casei LMG S-19264T (=DSM 44701T), isolated from a smear-ripened cheese.</title>
        <authorList>
            <consortium name="US DOE Joint Genome Institute (JGI-PGF)"/>
            <person name="Walter F."/>
            <person name="Albersmeier A."/>
            <person name="Kalinowski J."/>
            <person name="Ruckert C."/>
        </authorList>
    </citation>
    <scope>NUCLEOTIDE SEQUENCE</scope>
    <source>
        <strain evidence="6">VKM Ac-1958</strain>
    </source>
</reference>
<evidence type="ECO:0000256" key="4">
    <source>
        <dbReference type="SAM" id="Phobius"/>
    </source>
</evidence>
<dbReference type="AlphaFoldDB" id="A0A9W6HTU7"/>
<evidence type="ECO:0000259" key="5">
    <source>
        <dbReference type="PROSITE" id="PS50901"/>
    </source>
</evidence>
<keyword evidence="4" id="KW-0812">Transmembrane</keyword>
<feature type="transmembrane region" description="Helical" evidence="4">
    <location>
        <begin position="43"/>
        <end position="64"/>
    </location>
</feature>
<dbReference type="PROSITE" id="PS50901">
    <property type="entry name" value="FTSK"/>
    <property type="match status" value="1"/>
</dbReference>
<dbReference type="InterPro" id="IPR027417">
    <property type="entry name" value="P-loop_NTPase"/>
</dbReference>
<dbReference type="SUPFAM" id="SSF52540">
    <property type="entry name" value="P-loop containing nucleoside triphosphate hydrolases"/>
    <property type="match status" value="2"/>
</dbReference>
<evidence type="ECO:0000256" key="1">
    <source>
        <dbReference type="ARBA" id="ARBA00022741"/>
    </source>
</evidence>
<protein>
    <recommendedName>
        <fullName evidence="5">FtsK domain-containing protein</fullName>
    </recommendedName>
</protein>
<dbReference type="RefSeq" id="WP_204937635.1">
    <property type="nucleotide sequence ID" value="NZ_BAAAUM010000002.1"/>
</dbReference>
<dbReference type="InterPro" id="IPR050206">
    <property type="entry name" value="FtsK/SpoIIIE/SftA"/>
</dbReference>
<dbReference type="PANTHER" id="PTHR22683">
    <property type="entry name" value="SPORULATION PROTEIN RELATED"/>
    <property type="match status" value="1"/>
</dbReference>
<accession>A0A9W6HTU7</accession>
<sequence>MDLSEPLALPTAPQEARRPSLPILAALVPVVSGVVLWGVTGSLFSLCFAALGPLMLLASFVDGARQRRRESRRAKAEHDEEWERVEREHTQRRQQERVTLLRTHPDVASLLQEETLRRASVESGVSLTMGRGATVSSLRVTGGDGERAREFRERAREVDAAPLTVSLADGVCVRGPAPIAGAVVRGLIVQICLRYSPQALRITGALAEQLGLAGLAHLRGTRRTAWVLGVSDDASDAVTANGRILMLDGGADTPPGYAAVLDVADPLGASLRTATGVRECTVEGISRAQAEALIQAIAHADDIDEELPAHVSWDDLQTDAPLRADGGLRAALGRQARDELVLDLVEDGPHAIVTGVTGSGKSELLVSWVVALANAYRPEDVVFVLADFKGGTAFDPLRELPHVAAVITDLDGDGAERGVQSLRAELRRRERALSAVGARNVTDPSADLPRLVIVVDEFAALLQEHPDLGAVFTDIAARGRALGMHLILGTQRASGVIRDALAANCPLRVSLRVSSPGDSLAVLGVDDAAHLPGDAAGRGLALARRPRDAEPVPFRVVLTRASDLRRIGMRHAHARWARSPWRPPLPSQVTVSELLSMTGEVATSDRLILGLADEPDEQRQTLRALRVGGDRGLVVIGGPGTGKSSVLRAVSTQHPEAIQVPRDPEGAWSLLADLAQARRPLPPVLLCDDLDARVSAFPPDYAAEWLGAWEQVVRRSAAEASTIVVSLSRLTGALAPLADLIGQRAVLRLGSRSEHLAAGGEPGAYRADRPEGRAQWDGREVQFALTAHTDGARGAEAGAPDPSEWWPTSATTAIITTRPSEVATALRRTCVDADVRLVGEFDTAAAARALDDVRQTLRGEERSTSSPLVLLGDADAWQRQWSLWQLSRAEGEVLVSSECTREMRTLLGMRDLPPYAVSNAGRAWLIRGGNPPERTRIGALTTRVGQPHMRRERRIE</sequence>
<feature type="domain" description="FtsK" evidence="5">
    <location>
        <begin position="337"/>
        <end position="520"/>
    </location>
</feature>
<keyword evidence="1 3" id="KW-0547">Nucleotide-binding</keyword>